<name>A0A9P4P8F3_9PLEO</name>
<keyword evidence="2" id="KW-1185">Reference proteome</keyword>
<accession>A0A9P4P8F3</accession>
<protein>
    <submittedName>
        <fullName evidence="1">Uncharacterized protein</fullName>
    </submittedName>
</protein>
<organism evidence="1 2">
    <name type="scientific">Karstenula rhodostoma CBS 690.94</name>
    <dbReference type="NCBI Taxonomy" id="1392251"/>
    <lineage>
        <taxon>Eukaryota</taxon>
        <taxon>Fungi</taxon>
        <taxon>Dikarya</taxon>
        <taxon>Ascomycota</taxon>
        <taxon>Pezizomycotina</taxon>
        <taxon>Dothideomycetes</taxon>
        <taxon>Pleosporomycetidae</taxon>
        <taxon>Pleosporales</taxon>
        <taxon>Massarineae</taxon>
        <taxon>Didymosphaeriaceae</taxon>
        <taxon>Karstenula</taxon>
    </lineage>
</organism>
<evidence type="ECO:0000313" key="1">
    <source>
        <dbReference type="EMBL" id="KAF2439137.1"/>
    </source>
</evidence>
<dbReference type="Proteomes" id="UP000799764">
    <property type="component" value="Unassembled WGS sequence"/>
</dbReference>
<proteinExistence type="predicted"/>
<sequence>MSGDACDTGGVESTGAACVGGGIVLVMRACEPSASGETVSIEGMTDLGGATAAAC</sequence>
<gene>
    <name evidence="1" type="ORF">P171DRAFT_436478</name>
</gene>
<comment type="caution">
    <text evidence="1">The sequence shown here is derived from an EMBL/GenBank/DDBJ whole genome shotgun (WGS) entry which is preliminary data.</text>
</comment>
<dbReference type="AlphaFoldDB" id="A0A9P4P8F3"/>
<dbReference type="EMBL" id="MU001510">
    <property type="protein sequence ID" value="KAF2439137.1"/>
    <property type="molecule type" value="Genomic_DNA"/>
</dbReference>
<reference evidence="1" key="1">
    <citation type="journal article" date="2020" name="Stud. Mycol.">
        <title>101 Dothideomycetes genomes: a test case for predicting lifestyles and emergence of pathogens.</title>
        <authorList>
            <person name="Haridas S."/>
            <person name="Albert R."/>
            <person name="Binder M."/>
            <person name="Bloem J."/>
            <person name="Labutti K."/>
            <person name="Salamov A."/>
            <person name="Andreopoulos B."/>
            <person name="Baker S."/>
            <person name="Barry K."/>
            <person name="Bills G."/>
            <person name="Bluhm B."/>
            <person name="Cannon C."/>
            <person name="Castanera R."/>
            <person name="Culley D."/>
            <person name="Daum C."/>
            <person name="Ezra D."/>
            <person name="Gonzalez J."/>
            <person name="Henrissat B."/>
            <person name="Kuo A."/>
            <person name="Liang C."/>
            <person name="Lipzen A."/>
            <person name="Lutzoni F."/>
            <person name="Magnuson J."/>
            <person name="Mondo S."/>
            <person name="Nolan M."/>
            <person name="Ohm R."/>
            <person name="Pangilinan J."/>
            <person name="Park H.-J."/>
            <person name="Ramirez L."/>
            <person name="Alfaro M."/>
            <person name="Sun H."/>
            <person name="Tritt A."/>
            <person name="Yoshinaga Y."/>
            <person name="Zwiers L.-H."/>
            <person name="Turgeon B."/>
            <person name="Goodwin S."/>
            <person name="Spatafora J."/>
            <person name="Crous P."/>
            <person name="Grigoriev I."/>
        </authorList>
    </citation>
    <scope>NUCLEOTIDE SEQUENCE</scope>
    <source>
        <strain evidence="1">CBS 690.94</strain>
    </source>
</reference>
<evidence type="ECO:0000313" key="2">
    <source>
        <dbReference type="Proteomes" id="UP000799764"/>
    </source>
</evidence>